<dbReference type="PANTHER" id="PTHR34380">
    <property type="entry name" value="BNAA03G12380D PROTEIN"/>
    <property type="match status" value="1"/>
</dbReference>
<proteinExistence type="predicted"/>
<dbReference type="PANTHER" id="PTHR34380:SF1">
    <property type="entry name" value="OS01G0221300 PROTEIN"/>
    <property type="match status" value="1"/>
</dbReference>
<name>A0AAV2GG49_9ROSI</name>
<gene>
    <name evidence="2" type="ORF">LTRI10_LOCUS49205</name>
</gene>
<accession>A0AAV2GG49</accession>
<dbReference type="EMBL" id="OZ034821">
    <property type="protein sequence ID" value="CAL1409731.1"/>
    <property type="molecule type" value="Genomic_DNA"/>
</dbReference>
<protein>
    <submittedName>
        <fullName evidence="2">Uncharacterized protein</fullName>
    </submittedName>
</protein>
<dbReference type="AlphaFoldDB" id="A0AAV2GG49"/>
<evidence type="ECO:0000256" key="1">
    <source>
        <dbReference type="SAM" id="Coils"/>
    </source>
</evidence>
<sequence length="361" mass="40987">MAANGGELGIKVRRQKGVNSWRWKVCRIRGVTKWERIKQAETRIRGLEAEIQVRNSEYEELKEKYEALELALEREKKKTKAEDEAKVLRRMSQELGSKVGKDWLSLEIRADDLQVDQQQAPGATSDILATPGSNLPSQYNPFIGGEKCGGISTDRLARTQLFFKEENKNVGEMAPSAPEDLKSSYPGSKLCTLSLSTGIEDEKSPEISLKSKINNHHYLDDGTKTCVASCPSGTAVKQEIVYKLQRDKDWESSWDLAADFEKDDMLCMMAVCTLYRMQTPDEREEGLTFHRNGRGFSQTHAPMGSEIAEFLTDEDPDGDMKRNVAELRAEFPDGVETCREIALYHARQLFEIYENEEDDLW</sequence>
<keyword evidence="1" id="KW-0175">Coiled coil</keyword>
<organism evidence="2 3">
    <name type="scientific">Linum trigynum</name>
    <dbReference type="NCBI Taxonomy" id="586398"/>
    <lineage>
        <taxon>Eukaryota</taxon>
        <taxon>Viridiplantae</taxon>
        <taxon>Streptophyta</taxon>
        <taxon>Embryophyta</taxon>
        <taxon>Tracheophyta</taxon>
        <taxon>Spermatophyta</taxon>
        <taxon>Magnoliopsida</taxon>
        <taxon>eudicotyledons</taxon>
        <taxon>Gunneridae</taxon>
        <taxon>Pentapetalae</taxon>
        <taxon>rosids</taxon>
        <taxon>fabids</taxon>
        <taxon>Malpighiales</taxon>
        <taxon>Linaceae</taxon>
        <taxon>Linum</taxon>
    </lineage>
</organism>
<reference evidence="2 3" key="1">
    <citation type="submission" date="2024-04" db="EMBL/GenBank/DDBJ databases">
        <authorList>
            <person name="Fracassetti M."/>
        </authorList>
    </citation>
    <scope>NUCLEOTIDE SEQUENCE [LARGE SCALE GENOMIC DNA]</scope>
</reference>
<evidence type="ECO:0000313" key="2">
    <source>
        <dbReference type="EMBL" id="CAL1409731.1"/>
    </source>
</evidence>
<keyword evidence="3" id="KW-1185">Reference proteome</keyword>
<evidence type="ECO:0000313" key="3">
    <source>
        <dbReference type="Proteomes" id="UP001497516"/>
    </source>
</evidence>
<dbReference type="Proteomes" id="UP001497516">
    <property type="component" value="Chromosome 8"/>
</dbReference>
<feature type="coiled-coil region" evidence="1">
    <location>
        <begin position="37"/>
        <end position="82"/>
    </location>
</feature>